<dbReference type="EMBL" id="JAXCLW010000009">
    <property type="protein sequence ID" value="MDY0885390.1"/>
    <property type="molecule type" value="Genomic_DNA"/>
</dbReference>
<name>A0ABU5EGW2_9PROT</name>
<evidence type="ECO:0000313" key="2">
    <source>
        <dbReference type="Proteomes" id="UP001279642"/>
    </source>
</evidence>
<keyword evidence="2" id="KW-1185">Reference proteome</keyword>
<dbReference type="Proteomes" id="UP001279642">
    <property type="component" value="Unassembled WGS sequence"/>
</dbReference>
<proteinExistence type="predicted"/>
<sequence>MKAIETGRLHRITRALDETDLWRHLRARPNFFATSVEGRNQYGQSLQYAPPGRVVTIEATVTAPFLSTSANQFLIAWVILAGVKDGRSRVGPFPALIPSKSEGINDEFDPEPLRLQRWILPHIVGEVVGVRLNALERTTVDEMTVLDLNRLQLKFNWSPKQAA</sequence>
<gene>
    <name evidence="1" type="ORF">SMD27_21285</name>
</gene>
<dbReference type="RefSeq" id="WP_320510462.1">
    <property type="nucleotide sequence ID" value="NZ_JAXCLW010000009.1"/>
</dbReference>
<accession>A0ABU5EGW2</accession>
<reference evidence="1 2" key="1">
    <citation type="journal article" date="2016" name="Antonie Van Leeuwenhoek">
        <title>Dongia soli sp. nov., isolated from soil from Dokdo, Korea.</title>
        <authorList>
            <person name="Kim D.U."/>
            <person name="Lee H."/>
            <person name="Kim H."/>
            <person name="Kim S.G."/>
            <person name="Ka J.O."/>
        </authorList>
    </citation>
    <scope>NUCLEOTIDE SEQUENCE [LARGE SCALE GENOMIC DNA]</scope>
    <source>
        <strain evidence="1 2">D78</strain>
    </source>
</reference>
<protein>
    <submittedName>
        <fullName evidence="1">Uncharacterized protein</fullName>
    </submittedName>
</protein>
<organism evidence="1 2">
    <name type="scientific">Dongia soli</name>
    <dbReference type="NCBI Taxonomy" id="600628"/>
    <lineage>
        <taxon>Bacteria</taxon>
        <taxon>Pseudomonadati</taxon>
        <taxon>Pseudomonadota</taxon>
        <taxon>Alphaproteobacteria</taxon>
        <taxon>Rhodospirillales</taxon>
        <taxon>Dongiaceae</taxon>
        <taxon>Dongia</taxon>
    </lineage>
</organism>
<evidence type="ECO:0000313" key="1">
    <source>
        <dbReference type="EMBL" id="MDY0885390.1"/>
    </source>
</evidence>
<comment type="caution">
    <text evidence="1">The sequence shown here is derived from an EMBL/GenBank/DDBJ whole genome shotgun (WGS) entry which is preliminary data.</text>
</comment>